<dbReference type="AlphaFoldDB" id="A0A0B6AWN9"/>
<dbReference type="GO" id="GO:0008324">
    <property type="term" value="F:monoatomic cation transmembrane transporter activity"/>
    <property type="evidence" value="ECO:0007669"/>
    <property type="project" value="InterPro"/>
</dbReference>
<dbReference type="PROSITE" id="PS51202">
    <property type="entry name" value="RCK_C"/>
    <property type="match status" value="1"/>
</dbReference>
<dbReference type="Pfam" id="PF02080">
    <property type="entry name" value="TrkA_C"/>
    <property type="match status" value="1"/>
</dbReference>
<organism evidence="1 2">
    <name type="scientific">Priestia megaterium (strain ATCC 14581 / DSM 32 / CCUG 1817 / JCM 2506 / NBRC 15308 / NCIMB 9376 / NCTC 10342 / NRRL B-14308 / VKM B-512 / Ford 19)</name>
    <name type="common">Bacillus megaterium</name>
    <dbReference type="NCBI Taxonomy" id="1348623"/>
    <lineage>
        <taxon>Bacteria</taxon>
        <taxon>Bacillati</taxon>
        <taxon>Bacillota</taxon>
        <taxon>Bacilli</taxon>
        <taxon>Bacillales</taxon>
        <taxon>Bacillaceae</taxon>
        <taxon>Priestia</taxon>
    </lineage>
</organism>
<dbReference type="HOGENOM" id="CLU_088248_0_0_9"/>
<dbReference type="RefSeq" id="WP_034649915.1">
    <property type="nucleotide sequence ID" value="NZ_BCVB01000012.1"/>
</dbReference>
<reference evidence="1 2" key="1">
    <citation type="journal article" date="2015" name="Genome Announc.">
        <title>Complete genome sequences for 35 biothreat assay-relevant bacillus species.</title>
        <authorList>
            <person name="Johnson S.L."/>
            <person name="Daligault H.E."/>
            <person name="Davenport K.W."/>
            <person name="Jaissle J."/>
            <person name="Frey K.G."/>
            <person name="Ladner J.T."/>
            <person name="Broomall S.M."/>
            <person name="Bishop-Lilly K.A."/>
            <person name="Bruce D.C."/>
            <person name="Gibbons H.S."/>
            <person name="Coyne S.R."/>
            <person name="Lo C.C."/>
            <person name="Meincke L."/>
            <person name="Munk A.C."/>
            <person name="Koroleva G.I."/>
            <person name="Rosenzweig C.N."/>
            <person name="Palacios G.F."/>
            <person name="Redden C.L."/>
            <person name="Minogue T.D."/>
            <person name="Chain P.S."/>
        </authorList>
    </citation>
    <scope>NUCLEOTIDE SEQUENCE [LARGE SCALE GENOMIC DNA]</scope>
    <source>
        <strain evidence="2">ATCC 14581 / DSM 32 / JCM 2506 / NBRC 15308 / NCIMB 9376 / NCTC 10342 / NRRL B-14308 / VKM B-512</strain>
    </source>
</reference>
<accession>A0A0B6AWN9</accession>
<evidence type="ECO:0000313" key="1">
    <source>
        <dbReference type="EMBL" id="AJI25517.1"/>
    </source>
</evidence>
<protein>
    <submittedName>
        <fullName evidence="1">Uncharacterized protein</fullName>
    </submittedName>
</protein>
<proteinExistence type="predicted"/>
<gene>
    <name evidence="1" type="ORF">BG04_564</name>
</gene>
<name>A0A0B6AWN9_PRIM2</name>
<dbReference type="Proteomes" id="UP000031829">
    <property type="component" value="Chromosome"/>
</dbReference>
<dbReference type="InterPro" id="IPR006037">
    <property type="entry name" value="RCK_C"/>
</dbReference>
<dbReference type="Gene3D" id="3.30.70.1450">
    <property type="entry name" value="Regulator of K+ conductance, C-terminal domain"/>
    <property type="match status" value="1"/>
</dbReference>
<dbReference type="GO" id="GO:0006813">
    <property type="term" value="P:potassium ion transport"/>
    <property type="evidence" value="ECO:0007669"/>
    <property type="project" value="InterPro"/>
</dbReference>
<dbReference type="InterPro" id="IPR036721">
    <property type="entry name" value="RCK_C_sf"/>
</dbReference>
<sequence length="228" mass="26117">MEFTFTIIYLVIIATIIEINTILFTITGIKRPVSRFQVISLMTGTGFTTGESELILGHPFRRRLGIFLILFGAFSFAVIISSLSSILSNDVLTPKVLYIEGALLLIFFLLKLPFFQKVLADKFEEESEESFKIDELPVNQILLTNEADCLLEIKIDEESSYIRKSVNECIHEDEDILVLFLMRGELRIRKKLTHCKIQAGDRLLVYGDKQLIEEKFRGEIEKAEKETS</sequence>
<dbReference type="EMBL" id="CP009920">
    <property type="protein sequence ID" value="AJI25517.1"/>
    <property type="molecule type" value="Genomic_DNA"/>
</dbReference>
<dbReference type="KEGG" id="bmeg:BG04_564"/>
<dbReference type="SUPFAM" id="SSF116726">
    <property type="entry name" value="TrkA C-terminal domain-like"/>
    <property type="match status" value="1"/>
</dbReference>
<dbReference type="GeneID" id="93644065"/>
<evidence type="ECO:0000313" key="2">
    <source>
        <dbReference type="Proteomes" id="UP000031829"/>
    </source>
</evidence>